<proteinExistence type="predicted"/>
<keyword evidence="1" id="KW-0614">Plasmid</keyword>
<dbReference type="RefSeq" id="WP_028997028.1">
    <property type="nucleotide sequence ID" value="NZ_JAXOJX010000001.1"/>
</dbReference>
<comment type="caution">
    <text evidence="1">The sequence shown here is derived from an EMBL/GenBank/DDBJ whole genome shotgun (WGS) entry which is preliminary data.</text>
</comment>
<geneLocation type="plasmid" evidence="1">
    <name>unnamed</name>
</geneLocation>
<evidence type="ECO:0000313" key="1">
    <source>
        <dbReference type="EMBL" id="MDZ5455177.1"/>
    </source>
</evidence>
<dbReference type="InterPro" id="IPR021312">
    <property type="entry name" value="DUF2889"/>
</dbReference>
<evidence type="ECO:0000313" key="2">
    <source>
        <dbReference type="Proteomes" id="UP001293718"/>
    </source>
</evidence>
<sequence>MTPPRFRRRIDIRSRTDGGDSCVRAALEDDFHHFRVELAAREGRIAAVRATAARQPYTLCEGAAAELQQLVGMALSPIAHTVTRSVEARQHCTHQLELAGLACAAAARGLSTRRYDIEVPLREAGRTNALLWRDGTLLLSWSLQDDTIVEPPLYAGMGVRQAMAGWALQTLSADEAEAALVLRRCAVISNGKGLPLDEQPHARVTGLCWAQQPVRAAQALRVVGSTWDFSTSPQRLCADDEGWLAFEADASV</sequence>
<gene>
    <name evidence="1" type="ORF">SM757_01180</name>
</gene>
<dbReference type="Pfam" id="PF11136">
    <property type="entry name" value="DUF2889"/>
    <property type="match status" value="1"/>
</dbReference>
<dbReference type="Proteomes" id="UP001293718">
    <property type="component" value="Unassembled WGS sequence"/>
</dbReference>
<dbReference type="EMBL" id="JAXOJX010000001">
    <property type="protein sequence ID" value="MDZ5455177.1"/>
    <property type="molecule type" value="Genomic_DNA"/>
</dbReference>
<name>A0ABU5I7W1_9BURK</name>
<organism evidence="1 2">
    <name type="scientific">Azohydromonas lata</name>
    <dbReference type="NCBI Taxonomy" id="45677"/>
    <lineage>
        <taxon>Bacteria</taxon>
        <taxon>Pseudomonadati</taxon>
        <taxon>Pseudomonadota</taxon>
        <taxon>Betaproteobacteria</taxon>
        <taxon>Burkholderiales</taxon>
        <taxon>Sphaerotilaceae</taxon>
        <taxon>Azohydromonas</taxon>
    </lineage>
</organism>
<reference evidence="1 2" key="1">
    <citation type="submission" date="2023-11" db="EMBL/GenBank/DDBJ databases">
        <title>Draft genome of Azohydromonas lata strain H1 (DSM1123), a polyhydroxyalkanoate producer.</title>
        <authorList>
            <person name="Traversa D."/>
            <person name="D'Addabbo P."/>
            <person name="Pazzani C."/>
            <person name="Manzari C."/>
            <person name="Chiara M."/>
            <person name="Scrascia M."/>
        </authorList>
    </citation>
    <scope>NUCLEOTIDE SEQUENCE [LARGE SCALE GENOMIC DNA]</scope>
    <source>
        <strain evidence="1 2">H1</strain>
        <plasmid evidence="1">unnamed</plasmid>
    </source>
</reference>
<keyword evidence="2" id="KW-1185">Reference proteome</keyword>
<accession>A0ABU5I7W1</accession>
<protein>
    <submittedName>
        <fullName evidence="1">DUF2889 domain-containing protein</fullName>
    </submittedName>
</protein>